<protein>
    <submittedName>
        <fullName evidence="2">RES domain-containing protein</fullName>
    </submittedName>
</protein>
<gene>
    <name evidence="2" type="ORF">B0F87_10633</name>
</gene>
<evidence type="ECO:0000313" key="2">
    <source>
        <dbReference type="EMBL" id="PPK75187.1"/>
    </source>
</evidence>
<dbReference type="Pfam" id="PF08808">
    <property type="entry name" value="RES"/>
    <property type="match status" value="1"/>
</dbReference>
<comment type="caution">
    <text evidence="2">The sequence shown here is derived from an EMBL/GenBank/DDBJ whole genome shotgun (WGS) entry which is preliminary data.</text>
</comment>
<evidence type="ECO:0000259" key="1">
    <source>
        <dbReference type="SMART" id="SM00953"/>
    </source>
</evidence>
<proteinExistence type="predicted"/>
<dbReference type="AlphaFoldDB" id="A0A2S6HCI0"/>
<dbReference type="SMART" id="SM00953">
    <property type="entry name" value="RES"/>
    <property type="match status" value="1"/>
</dbReference>
<sequence>MSFKYFGSYKDFSFSTRRGNRYIHSENVQSFLDALLETSKERERVLKKGFQLWRARIGNDSYHTKVYLDENDEEGEEVDTGEPSPYSQDKMKPLLDLATEGRANPKGIPYLYLATLKETAMHEVKPWVGLSISVGQFQINKDLRVIDFSKFHRANKPTRREIINLPKEERTKLEVWFDIDTAFSEPITPNDKTSDYVPTQIIAEFFKTKGFDGIVYRSSLAKGFNVVLFDLRAADLISCQLAEVESVKFNFKYTNPFSYLIERD</sequence>
<reference evidence="2 3" key="1">
    <citation type="submission" date="2018-02" db="EMBL/GenBank/DDBJ databases">
        <title>Subsurface microbial communities from deep shales in Ohio and West Virginia, USA.</title>
        <authorList>
            <person name="Wrighton K."/>
        </authorList>
    </citation>
    <scope>NUCLEOTIDE SEQUENCE [LARGE SCALE GENOMIC DNA]</scope>
    <source>
        <strain evidence="2 3">OWC-DMM</strain>
    </source>
</reference>
<feature type="domain" description="RES" evidence="1">
    <location>
        <begin position="93"/>
        <end position="241"/>
    </location>
</feature>
<dbReference type="EMBL" id="PTIZ01000006">
    <property type="protein sequence ID" value="PPK75187.1"/>
    <property type="molecule type" value="Genomic_DNA"/>
</dbReference>
<dbReference type="InterPro" id="IPR014914">
    <property type="entry name" value="RES_dom"/>
</dbReference>
<name>A0A2S6HCI0_9GAMM</name>
<dbReference type="RefSeq" id="WP_104429073.1">
    <property type="nucleotide sequence ID" value="NZ_PTIZ01000006.1"/>
</dbReference>
<dbReference type="Proteomes" id="UP000240010">
    <property type="component" value="Unassembled WGS sequence"/>
</dbReference>
<evidence type="ECO:0000313" key="3">
    <source>
        <dbReference type="Proteomes" id="UP000240010"/>
    </source>
</evidence>
<accession>A0A2S6HCI0</accession>
<organism evidence="2 3">
    <name type="scientific">Methylobacter tundripaludum</name>
    <dbReference type="NCBI Taxonomy" id="173365"/>
    <lineage>
        <taxon>Bacteria</taxon>
        <taxon>Pseudomonadati</taxon>
        <taxon>Pseudomonadota</taxon>
        <taxon>Gammaproteobacteria</taxon>
        <taxon>Methylococcales</taxon>
        <taxon>Methylococcaceae</taxon>
        <taxon>Methylobacter</taxon>
    </lineage>
</organism>